<name>A0A9W8JS30_9AGAR</name>
<dbReference type="AlphaFoldDB" id="A0A9W8JS30"/>
<proteinExistence type="predicted"/>
<evidence type="ECO:0000313" key="1">
    <source>
        <dbReference type="EMBL" id="KAJ3488773.1"/>
    </source>
</evidence>
<dbReference type="Proteomes" id="UP001148786">
    <property type="component" value="Unassembled WGS sequence"/>
</dbReference>
<reference evidence="1" key="1">
    <citation type="submission" date="2022-07" db="EMBL/GenBank/DDBJ databases">
        <title>Genome Sequence of Agrocybe chaxingu.</title>
        <authorList>
            <person name="Buettner E."/>
        </authorList>
    </citation>
    <scope>NUCLEOTIDE SEQUENCE</scope>
    <source>
        <strain evidence="1">MP-N11</strain>
    </source>
</reference>
<sequence length="163" mass="18241">MSHGLADSEDSSTHGRMSSLTTKFVAAKLARDSYTVVKLHLSFDVAQKTVSYRRRLIDQRLEQLFDSVSTQHMLVARLERKLSTAVDLLCSSSRDLYASLTEDLAATRQLLRQLSEPGINNAGVSNPVDMASQSVCLDRMVSQLEHRFQILASTISRLEKRTL</sequence>
<comment type="caution">
    <text evidence="1">The sequence shown here is derived from an EMBL/GenBank/DDBJ whole genome shotgun (WGS) entry which is preliminary data.</text>
</comment>
<keyword evidence="2" id="KW-1185">Reference proteome</keyword>
<evidence type="ECO:0000313" key="2">
    <source>
        <dbReference type="Proteomes" id="UP001148786"/>
    </source>
</evidence>
<protein>
    <submittedName>
        <fullName evidence="1">Uncharacterized protein</fullName>
    </submittedName>
</protein>
<dbReference type="EMBL" id="JANKHO010002789">
    <property type="protein sequence ID" value="KAJ3488773.1"/>
    <property type="molecule type" value="Genomic_DNA"/>
</dbReference>
<gene>
    <name evidence="1" type="ORF">NLJ89_g11584</name>
</gene>
<accession>A0A9W8JS30</accession>
<organism evidence="1 2">
    <name type="scientific">Agrocybe chaxingu</name>
    <dbReference type="NCBI Taxonomy" id="84603"/>
    <lineage>
        <taxon>Eukaryota</taxon>
        <taxon>Fungi</taxon>
        <taxon>Dikarya</taxon>
        <taxon>Basidiomycota</taxon>
        <taxon>Agaricomycotina</taxon>
        <taxon>Agaricomycetes</taxon>
        <taxon>Agaricomycetidae</taxon>
        <taxon>Agaricales</taxon>
        <taxon>Agaricineae</taxon>
        <taxon>Strophariaceae</taxon>
        <taxon>Agrocybe</taxon>
    </lineage>
</organism>